<evidence type="ECO:0008006" key="4">
    <source>
        <dbReference type="Google" id="ProtNLM"/>
    </source>
</evidence>
<accession>A0A6N4XDD9</accession>
<dbReference type="Proteomes" id="UP000445144">
    <property type="component" value="Unassembled WGS sequence"/>
</dbReference>
<organism evidence="2 3">
    <name type="scientific">Chryseobacterium potabilaquae</name>
    <dbReference type="NCBI Taxonomy" id="2675057"/>
    <lineage>
        <taxon>Bacteria</taxon>
        <taxon>Pseudomonadati</taxon>
        <taxon>Bacteroidota</taxon>
        <taxon>Flavobacteriia</taxon>
        <taxon>Flavobacteriales</taxon>
        <taxon>Weeksellaceae</taxon>
        <taxon>Chryseobacterium group</taxon>
        <taxon>Chryseobacterium</taxon>
    </lineage>
</organism>
<evidence type="ECO:0000313" key="2">
    <source>
        <dbReference type="EMBL" id="CAA7196593.1"/>
    </source>
</evidence>
<gene>
    <name evidence="2" type="ORF">CHRY9293_02674</name>
</gene>
<feature type="transmembrane region" description="Helical" evidence="1">
    <location>
        <begin position="21"/>
        <end position="39"/>
    </location>
</feature>
<name>A0A6N4XDD9_9FLAO</name>
<keyword evidence="1" id="KW-0812">Transmembrane</keyword>
<evidence type="ECO:0000313" key="3">
    <source>
        <dbReference type="Proteomes" id="UP000445144"/>
    </source>
</evidence>
<evidence type="ECO:0000256" key="1">
    <source>
        <dbReference type="SAM" id="Phobius"/>
    </source>
</evidence>
<feature type="transmembrane region" description="Helical" evidence="1">
    <location>
        <begin position="48"/>
        <end position="69"/>
    </location>
</feature>
<dbReference type="EMBL" id="CACVBR010000026">
    <property type="protein sequence ID" value="CAA7196593.1"/>
    <property type="molecule type" value="Genomic_DNA"/>
</dbReference>
<proteinExistence type="predicted"/>
<keyword evidence="3" id="KW-1185">Reference proteome</keyword>
<feature type="transmembrane region" description="Helical" evidence="1">
    <location>
        <begin position="89"/>
        <end position="108"/>
    </location>
</feature>
<reference evidence="2 3" key="1">
    <citation type="submission" date="2020-01" db="EMBL/GenBank/DDBJ databases">
        <authorList>
            <person name="Rodrigo-Torres L."/>
            <person name="Arahal R. D."/>
            <person name="Lucena T."/>
        </authorList>
    </citation>
    <scope>NUCLEOTIDE SEQUENCE [LARGE SCALE GENOMIC DNA]</scope>
    <source>
        <strain evidence="2 3">CECT 9293</strain>
    </source>
</reference>
<keyword evidence="1" id="KW-0472">Membrane</keyword>
<dbReference type="AlphaFoldDB" id="A0A6N4XDD9"/>
<keyword evidence="1" id="KW-1133">Transmembrane helix</keyword>
<sequence>MHSFSSETSAACMSCSYINDVFFFSLLLLIIMPIAIYISAKTIYNKKIFCLIVSTIFMLFTFLNNYSIFEDRVASWSSYSFEDALIATAFQSFLYILAGGVLTFYLYYKFYKTRLHIEL</sequence>
<protein>
    <recommendedName>
        <fullName evidence="4">Lycopene cyclase domain-containing protein</fullName>
    </recommendedName>
</protein>